<protein>
    <submittedName>
        <fullName evidence="4">Lasso peptide biosynthesis B2 protein</fullName>
    </submittedName>
</protein>
<evidence type="ECO:0000256" key="1">
    <source>
        <dbReference type="SAM" id="MobiDB-lite"/>
    </source>
</evidence>
<evidence type="ECO:0000313" key="5">
    <source>
        <dbReference type="Proteomes" id="UP001055940"/>
    </source>
</evidence>
<dbReference type="EMBL" id="CP099837">
    <property type="protein sequence ID" value="USY17462.1"/>
    <property type="molecule type" value="Genomic_DNA"/>
</dbReference>
<sequence>MALVGAGVLIQGDNPGAWDSARPGVPSSPSWGTRDSPAALEPIPRASLRWYALGSLALLAVLSGGLGGRRSAFTRTRRLVWKTTADATDHAVALEAAHAVRKVGRLLPLRVACWEEAAATSIALRWAGYRSAFRHGAATDPVRLHAWVEVGGRAVAESDDITDYTPFEEPCE</sequence>
<keyword evidence="5" id="KW-1185">Reference proteome</keyword>
<keyword evidence="2" id="KW-1133">Transmembrane helix</keyword>
<dbReference type="NCBIfam" id="NF033537">
    <property type="entry name" value="lasso_biosyn_B2"/>
    <property type="match status" value="1"/>
</dbReference>
<dbReference type="Proteomes" id="UP001055940">
    <property type="component" value="Chromosome"/>
</dbReference>
<reference evidence="4" key="1">
    <citation type="submission" date="2022-06" db="EMBL/GenBank/DDBJ databases">
        <authorList>
            <person name="Ping M."/>
        </authorList>
    </citation>
    <scope>NUCLEOTIDE SEQUENCE</scope>
    <source>
        <strain evidence="4">JCM11759T</strain>
    </source>
</reference>
<dbReference type="InterPro" id="IPR032708">
    <property type="entry name" value="McjB_C"/>
</dbReference>
<dbReference type="RefSeq" id="WP_254417032.1">
    <property type="nucleotide sequence ID" value="NZ_CP099837.1"/>
</dbReference>
<feature type="transmembrane region" description="Helical" evidence="2">
    <location>
        <begin position="50"/>
        <end position="68"/>
    </location>
</feature>
<accession>A0ABY5CZT1</accession>
<evidence type="ECO:0000259" key="3">
    <source>
        <dbReference type="Pfam" id="PF13471"/>
    </source>
</evidence>
<gene>
    <name evidence="4" type="ORF">NE857_19170</name>
</gene>
<organism evidence="4 5">
    <name type="scientific">Nocardiopsis exhalans</name>
    <dbReference type="NCBI Taxonomy" id="163604"/>
    <lineage>
        <taxon>Bacteria</taxon>
        <taxon>Bacillati</taxon>
        <taxon>Actinomycetota</taxon>
        <taxon>Actinomycetes</taxon>
        <taxon>Streptosporangiales</taxon>
        <taxon>Nocardiopsidaceae</taxon>
        <taxon>Nocardiopsis</taxon>
    </lineage>
</organism>
<evidence type="ECO:0000313" key="4">
    <source>
        <dbReference type="EMBL" id="USY17462.1"/>
    </source>
</evidence>
<keyword evidence="2" id="KW-0472">Membrane</keyword>
<feature type="region of interest" description="Disordered" evidence="1">
    <location>
        <begin position="15"/>
        <end position="36"/>
    </location>
</feature>
<evidence type="ECO:0000256" key="2">
    <source>
        <dbReference type="SAM" id="Phobius"/>
    </source>
</evidence>
<dbReference type="Pfam" id="PF13471">
    <property type="entry name" value="Transglut_core3"/>
    <property type="match status" value="1"/>
</dbReference>
<feature type="domain" description="Microcin J25-processing protein McjB C-terminal" evidence="3">
    <location>
        <begin position="69"/>
        <end position="167"/>
    </location>
</feature>
<keyword evidence="2" id="KW-0812">Transmembrane</keyword>
<name>A0ABY5CZT1_9ACTN</name>
<proteinExistence type="predicted"/>
<dbReference type="InterPro" id="IPR053521">
    <property type="entry name" value="McjB-like"/>
</dbReference>